<organism evidence="5 6">
    <name type="scientific">Magallana gigas</name>
    <name type="common">Pacific oyster</name>
    <name type="synonym">Crassostrea gigas</name>
    <dbReference type="NCBI Taxonomy" id="29159"/>
    <lineage>
        <taxon>Eukaryota</taxon>
        <taxon>Metazoa</taxon>
        <taxon>Spiralia</taxon>
        <taxon>Lophotrochozoa</taxon>
        <taxon>Mollusca</taxon>
        <taxon>Bivalvia</taxon>
        <taxon>Autobranchia</taxon>
        <taxon>Pteriomorphia</taxon>
        <taxon>Ostreida</taxon>
        <taxon>Ostreoidea</taxon>
        <taxon>Ostreidae</taxon>
        <taxon>Magallana</taxon>
    </lineage>
</organism>
<comment type="similarity">
    <text evidence="1">Belongs to the TRAFAC class TrmE-Era-EngA-EngB-Septin-like GTPase superfamily. AIG1/Toc34/Toc159-like paraseptin GTPase family. IAN subfamily.</text>
</comment>
<dbReference type="PANTHER" id="PTHR10903:SF184">
    <property type="entry name" value="GTP-BINDING PROTEIN A"/>
    <property type="match status" value="1"/>
</dbReference>
<dbReference type="AlphaFoldDB" id="A0A8W8I560"/>
<keyword evidence="6" id="KW-1185">Reference proteome</keyword>
<evidence type="ECO:0000313" key="6">
    <source>
        <dbReference type="Proteomes" id="UP000005408"/>
    </source>
</evidence>
<feature type="domain" description="AIG1-type G" evidence="4">
    <location>
        <begin position="34"/>
        <end position="219"/>
    </location>
</feature>
<dbReference type="InterPro" id="IPR045058">
    <property type="entry name" value="GIMA/IAN/Toc"/>
</dbReference>
<dbReference type="InterPro" id="IPR027417">
    <property type="entry name" value="P-loop_NTPase"/>
</dbReference>
<dbReference type="GO" id="GO:0005525">
    <property type="term" value="F:GTP binding"/>
    <property type="evidence" value="ECO:0007669"/>
    <property type="project" value="UniProtKB-KW"/>
</dbReference>
<dbReference type="SUPFAM" id="SSF52540">
    <property type="entry name" value="P-loop containing nucleoside triphosphate hydrolases"/>
    <property type="match status" value="1"/>
</dbReference>
<dbReference type="Proteomes" id="UP000005408">
    <property type="component" value="Unassembled WGS sequence"/>
</dbReference>
<evidence type="ECO:0000256" key="1">
    <source>
        <dbReference type="ARBA" id="ARBA00008535"/>
    </source>
</evidence>
<proteinExistence type="inferred from homology"/>
<dbReference type="Pfam" id="PF04548">
    <property type="entry name" value="AIG1"/>
    <property type="match status" value="1"/>
</dbReference>
<dbReference type="Gene3D" id="3.40.50.300">
    <property type="entry name" value="P-loop containing nucleotide triphosphate hydrolases"/>
    <property type="match status" value="1"/>
</dbReference>
<evidence type="ECO:0000313" key="5">
    <source>
        <dbReference type="EnsemblMetazoa" id="G12429.1:cds"/>
    </source>
</evidence>
<keyword evidence="3" id="KW-0342">GTP-binding</keyword>
<dbReference type="InterPro" id="IPR006703">
    <property type="entry name" value="G_AIG1"/>
</dbReference>
<evidence type="ECO:0000256" key="2">
    <source>
        <dbReference type="ARBA" id="ARBA00022741"/>
    </source>
</evidence>
<keyword evidence="2" id="KW-0547">Nucleotide-binding</keyword>
<protein>
    <recommendedName>
        <fullName evidence="4">AIG1-type G domain-containing protein</fullName>
    </recommendedName>
</protein>
<evidence type="ECO:0000256" key="3">
    <source>
        <dbReference type="ARBA" id="ARBA00023134"/>
    </source>
</evidence>
<dbReference type="PANTHER" id="PTHR10903">
    <property type="entry name" value="GTPASE, IMAP FAMILY MEMBER-RELATED"/>
    <property type="match status" value="1"/>
</dbReference>
<reference evidence="5" key="1">
    <citation type="submission" date="2022-08" db="UniProtKB">
        <authorList>
            <consortium name="EnsemblMetazoa"/>
        </authorList>
    </citation>
    <scope>IDENTIFICATION</scope>
    <source>
        <strain evidence="5">05x7-T-G4-1.051#20</strain>
    </source>
</reference>
<dbReference type="EnsemblMetazoa" id="G12429.1">
    <property type="protein sequence ID" value="G12429.1:cds"/>
    <property type="gene ID" value="G12429"/>
</dbReference>
<sequence>MSLIAFAQVSVNDTTMEMSEFPIQKDQDVPVSLVLVVGGIGQGKSSFINSVTEKNECKEGDTWGVDQTITKEVQEVDLKRKDDIITFIDTPSLRTLKSSPKFQDFSKTGFHAIVIVCSVKSYKPGSPVLQEVYNLFGDDIYRYALIVLTFEDYLSDSTVEEFLKANTELKEFSKKTGDKCIAFNNSLENGSEEASEQRKRFFVYLDAILRQNDEQPLQRKGACAQCCVRLCSCCRLCLTWCKQIINGDR</sequence>
<name>A0A8W8I560_MAGGI</name>
<evidence type="ECO:0000259" key="4">
    <source>
        <dbReference type="Pfam" id="PF04548"/>
    </source>
</evidence>
<accession>A0A8W8I560</accession>